<dbReference type="PIRSF" id="PIRSF005514">
    <property type="entry name" value="ATPase_F0_D_mt"/>
    <property type="match status" value="1"/>
</dbReference>
<dbReference type="GO" id="GO:0045259">
    <property type="term" value="C:proton-transporting ATP synthase complex"/>
    <property type="evidence" value="ECO:0007669"/>
    <property type="project" value="UniProtKB-KW"/>
</dbReference>
<comment type="similarity">
    <text evidence="2 11">Belongs to the ATPase d subunit family.</text>
</comment>
<keyword evidence="10 11" id="KW-0472">Membrane</keyword>
<evidence type="ECO:0000256" key="11">
    <source>
        <dbReference type="PIRNR" id="PIRNR005514"/>
    </source>
</evidence>
<keyword evidence="8 11" id="KW-0406">Ion transport</keyword>
<keyword evidence="7 11" id="KW-0999">Mitochondrion inner membrane</keyword>
<name>A0A5C3QHP7_9AGAR</name>
<reference evidence="13 14" key="1">
    <citation type="journal article" date="2019" name="Nat. Ecol. Evol.">
        <title>Megaphylogeny resolves global patterns of mushroom evolution.</title>
        <authorList>
            <person name="Varga T."/>
            <person name="Krizsan K."/>
            <person name="Foldi C."/>
            <person name="Dima B."/>
            <person name="Sanchez-Garcia M."/>
            <person name="Sanchez-Ramirez S."/>
            <person name="Szollosi G.J."/>
            <person name="Szarkandi J.G."/>
            <person name="Papp V."/>
            <person name="Albert L."/>
            <person name="Andreopoulos W."/>
            <person name="Angelini C."/>
            <person name="Antonin V."/>
            <person name="Barry K.W."/>
            <person name="Bougher N.L."/>
            <person name="Buchanan P."/>
            <person name="Buyck B."/>
            <person name="Bense V."/>
            <person name="Catcheside P."/>
            <person name="Chovatia M."/>
            <person name="Cooper J."/>
            <person name="Damon W."/>
            <person name="Desjardin D."/>
            <person name="Finy P."/>
            <person name="Geml J."/>
            <person name="Haridas S."/>
            <person name="Hughes K."/>
            <person name="Justo A."/>
            <person name="Karasinski D."/>
            <person name="Kautmanova I."/>
            <person name="Kiss B."/>
            <person name="Kocsube S."/>
            <person name="Kotiranta H."/>
            <person name="LaButti K.M."/>
            <person name="Lechner B.E."/>
            <person name="Liimatainen K."/>
            <person name="Lipzen A."/>
            <person name="Lukacs Z."/>
            <person name="Mihaltcheva S."/>
            <person name="Morgado L.N."/>
            <person name="Niskanen T."/>
            <person name="Noordeloos M.E."/>
            <person name="Ohm R.A."/>
            <person name="Ortiz-Santana B."/>
            <person name="Ovrebo C."/>
            <person name="Racz N."/>
            <person name="Riley R."/>
            <person name="Savchenko A."/>
            <person name="Shiryaev A."/>
            <person name="Soop K."/>
            <person name="Spirin V."/>
            <person name="Szebenyi C."/>
            <person name="Tomsovsky M."/>
            <person name="Tulloss R.E."/>
            <person name="Uehling J."/>
            <person name="Grigoriev I.V."/>
            <person name="Vagvolgyi C."/>
            <person name="Papp T."/>
            <person name="Martin F.M."/>
            <person name="Miettinen O."/>
            <person name="Hibbett D.S."/>
            <person name="Nagy L.G."/>
        </authorList>
    </citation>
    <scope>NUCLEOTIDE SEQUENCE [LARGE SCALE GENOMIC DNA]</scope>
    <source>
        <strain evidence="13 14">CBS 309.79</strain>
    </source>
</reference>
<dbReference type="EMBL" id="ML178828">
    <property type="protein sequence ID" value="TFL00650.1"/>
    <property type="molecule type" value="Genomic_DNA"/>
</dbReference>
<gene>
    <name evidence="13" type="ORF">BDV98DRAFT_656685</name>
</gene>
<dbReference type="InterPro" id="IPR036228">
    <property type="entry name" value="ATP_synth_F0_dsu_sf_mt"/>
</dbReference>
<dbReference type="InterPro" id="IPR008689">
    <property type="entry name" value="ATP_synth_F0_dsu_mt"/>
</dbReference>
<dbReference type="SUPFAM" id="SSF161065">
    <property type="entry name" value="ATP synthase D chain-like"/>
    <property type="match status" value="1"/>
</dbReference>
<evidence type="ECO:0000256" key="7">
    <source>
        <dbReference type="ARBA" id="ARBA00022792"/>
    </source>
</evidence>
<evidence type="ECO:0000256" key="12">
    <source>
        <dbReference type="SAM" id="Coils"/>
    </source>
</evidence>
<dbReference type="PANTHER" id="PTHR12700">
    <property type="entry name" value="ATP SYNTHASE SUBUNIT D, MITOCHONDRIAL"/>
    <property type="match status" value="1"/>
</dbReference>
<dbReference type="Pfam" id="PF05873">
    <property type="entry name" value="Mt_ATP-synt_D"/>
    <property type="match status" value="1"/>
</dbReference>
<evidence type="ECO:0000256" key="2">
    <source>
        <dbReference type="ARBA" id="ARBA00006842"/>
    </source>
</evidence>
<sequence>MATTKAAAAAAVDFTRLYSSLGLGKETIAALQSFRKRHSEAQRLHSTSHSQATTIDFEHYRSILKNKAIVDEAQKTFTDFKPVTYDSGAHVKAIDAFETKAVEKAQETAAQIDVELKELQATLSNIEDARAFEDLTLEDISQAHPRIRETVETMIKKGKWTVPGYKEKFVDLNMM</sequence>
<dbReference type="Proteomes" id="UP000305067">
    <property type="component" value="Unassembled WGS sequence"/>
</dbReference>
<evidence type="ECO:0000313" key="14">
    <source>
        <dbReference type="Proteomes" id="UP000305067"/>
    </source>
</evidence>
<evidence type="ECO:0000256" key="4">
    <source>
        <dbReference type="ARBA" id="ARBA00022448"/>
    </source>
</evidence>
<dbReference type="Gene3D" id="6.10.280.70">
    <property type="match status" value="1"/>
</dbReference>
<evidence type="ECO:0000256" key="10">
    <source>
        <dbReference type="ARBA" id="ARBA00023136"/>
    </source>
</evidence>
<keyword evidence="6 11" id="KW-0375">Hydrogen ion transport</keyword>
<dbReference type="OrthoDB" id="35799at2759"/>
<organism evidence="13 14">
    <name type="scientific">Pterulicium gracile</name>
    <dbReference type="NCBI Taxonomy" id="1884261"/>
    <lineage>
        <taxon>Eukaryota</taxon>
        <taxon>Fungi</taxon>
        <taxon>Dikarya</taxon>
        <taxon>Basidiomycota</taxon>
        <taxon>Agaricomycotina</taxon>
        <taxon>Agaricomycetes</taxon>
        <taxon>Agaricomycetidae</taxon>
        <taxon>Agaricales</taxon>
        <taxon>Pleurotineae</taxon>
        <taxon>Pterulaceae</taxon>
        <taxon>Pterulicium</taxon>
    </lineage>
</organism>
<keyword evidence="4 11" id="KW-0813">Transport</keyword>
<feature type="coiled-coil region" evidence="12">
    <location>
        <begin position="102"/>
        <end position="129"/>
    </location>
</feature>
<dbReference type="GO" id="GO:0015078">
    <property type="term" value="F:proton transmembrane transporter activity"/>
    <property type="evidence" value="ECO:0007669"/>
    <property type="project" value="InterPro"/>
</dbReference>
<keyword evidence="12" id="KW-0175">Coiled coil</keyword>
<dbReference type="GO" id="GO:0005743">
    <property type="term" value="C:mitochondrial inner membrane"/>
    <property type="evidence" value="ECO:0007669"/>
    <property type="project" value="UniProtKB-SubCell"/>
</dbReference>
<dbReference type="AlphaFoldDB" id="A0A5C3QHP7"/>
<comment type="subcellular location">
    <subcellularLocation>
        <location evidence="1 11">Mitochondrion inner membrane</location>
    </subcellularLocation>
</comment>
<keyword evidence="14" id="KW-1185">Reference proteome</keyword>
<evidence type="ECO:0000256" key="5">
    <source>
        <dbReference type="ARBA" id="ARBA00022547"/>
    </source>
</evidence>
<evidence type="ECO:0000256" key="8">
    <source>
        <dbReference type="ARBA" id="ARBA00023065"/>
    </source>
</evidence>
<evidence type="ECO:0000256" key="6">
    <source>
        <dbReference type="ARBA" id="ARBA00022781"/>
    </source>
</evidence>
<keyword evidence="9 11" id="KW-0496">Mitochondrion</keyword>
<evidence type="ECO:0000256" key="3">
    <source>
        <dbReference type="ARBA" id="ARBA00021688"/>
    </source>
</evidence>
<dbReference type="STRING" id="1884261.A0A5C3QHP7"/>
<comment type="function">
    <text evidence="11">Mitochondrial membrane ATP synthase (F(1)F(0) ATP synthase or Complex V) produces ATP from ADP in the presence of a proton gradient across the membrane which is generated by electron transport complexes of the respiratory chain. F-type ATPases consist of two structural domains, F(1) - containing the extramembraneous catalytic core, and F(0) - containing the membrane proton channel, linked together by a central stalk and a peripheral stalk. During catalysis, ATP synthesis in the catalytic domain of F(1) is coupled via a rotary mechanism of the central stalk subunits to proton translocation.</text>
</comment>
<evidence type="ECO:0000313" key="13">
    <source>
        <dbReference type="EMBL" id="TFL00650.1"/>
    </source>
</evidence>
<dbReference type="GO" id="GO:0015986">
    <property type="term" value="P:proton motive force-driven ATP synthesis"/>
    <property type="evidence" value="ECO:0007669"/>
    <property type="project" value="UniProtKB-UniRule"/>
</dbReference>
<proteinExistence type="inferred from homology"/>
<accession>A0A5C3QHP7</accession>
<protein>
    <recommendedName>
        <fullName evidence="3 11">ATP synthase subunit d, mitochondrial</fullName>
    </recommendedName>
</protein>
<evidence type="ECO:0000256" key="9">
    <source>
        <dbReference type="ARBA" id="ARBA00023128"/>
    </source>
</evidence>
<keyword evidence="5" id="KW-0138">CF(0)</keyword>
<evidence type="ECO:0000256" key="1">
    <source>
        <dbReference type="ARBA" id="ARBA00004273"/>
    </source>
</evidence>